<dbReference type="SUPFAM" id="SSF102114">
    <property type="entry name" value="Radical SAM enzymes"/>
    <property type="match status" value="1"/>
</dbReference>
<evidence type="ECO:0000313" key="7">
    <source>
        <dbReference type="EMBL" id="MDP2542775.1"/>
    </source>
</evidence>
<evidence type="ECO:0000256" key="4">
    <source>
        <dbReference type="ARBA" id="ARBA00022723"/>
    </source>
</evidence>
<evidence type="ECO:0000256" key="3">
    <source>
        <dbReference type="ARBA" id="ARBA00022691"/>
    </source>
</evidence>
<dbReference type="GO" id="GO:0004748">
    <property type="term" value="F:ribonucleoside-diphosphate reductase activity, thioredoxin disulfide as acceptor"/>
    <property type="evidence" value="ECO:0007669"/>
    <property type="project" value="TreeGrafter"/>
</dbReference>
<evidence type="ECO:0000256" key="2">
    <source>
        <dbReference type="ARBA" id="ARBA00022485"/>
    </source>
</evidence>
<dbReference type="SFLD" id="SFLDS00029">
    <property type="entry name" value="Radical_SAM"/>
    <property type="match status" value="1"/>
</dbReference>
<dbReference type="Proteomes" id="UP001242342">
    <property type="component" value="Unassembled WGS sequence"/>
</dbReference>
<keyword evidence="5" id="KW-0408">Iron</keyword>
<organism evidence="8 9">
    <name type="scientific">Tenacibaculum discolor</name>
    <dbReference type="NCBI Taxonomy" id="361581"/>
    <lineage>
        <taxon>Bacteria</taxon>
        <taxon>Pseudomonadati</taxon>
        <taxon>Bacteroidota</taxon>
        <taxon>Flavobacteriia</taxon>
        <taxon>Flavobacteriales</taxon>
        <taxon>Flavobacteriaceae</taxon>
        <taxon>Tenacibaculum</taxon>
    </lineage>
</organism>
<evidence type="ECO:0000313" key="10">
    <source>
        <dbReference type="Proteomes" id="UP001242342"/>
    </source>
</evidence>
<sequence length="211" mass="24288">MEIEISRLHFPVTTLGPGRRIGIWFQGCSIHCEGCISADTWQFNSNSINIKEVTNLLKKWLPKCDGITISGGEPFDQEPALEELLKFLKPYKLSTLVYSGYSFQKLKNKKVIQEELIDVLISEPYDYTKTQTQALLGSDNQQIHFLTDLGKQSFFKYLDKKPDKKLDMQFDDQILWMAGIPINGMNKITESFRENEVEITNTQSVIKQNKK</sequence>
<dbReference type="GO" id="GO:0046872">
    <property type="term" value="F:metal ion binding"/>
    <property type="evidence" value="ECO:0007669"/>
    <property type="project" value="UniProtKB-KW"/>
</dbReference>
<proteinExistence type="predicted"/>
<dbReference type="InterPro" id="IPR058240">
    <property type="entry name" value="rSAM_sf"/>
</dbReference>
<evidence type="ECO:0000256" key="1">
    <source>
        <dbReference type="ARBA" id="ARBA00001966"/>
    </source>
</evidence>
<evidence type="ECO:0000313" key="8">
    <source>
        <dbReference type="EMBL" id="PHN97059.1"/>
    </source>
</evidence>
<dbReference type="Pfam" id="PF13353">
    <property type="entry name" value="Fer4_12"/>
    <property type="match status" value="1"/>
</dbReference>
<keyword evidence="4" id="KW-0479">Metal-binding</keyword>
<comment type="caution">
    <text evidence="8">The sequence shown here is derived from an EMBL/GenBank/DDBJ whole genome shotgun (WGS) entry which is preliminary data.</text>
</comment>
<evidence type="ECO:0000256" key="6">
    <source>
        <dbReference type="ARBA" id="ARBA00023014"/>
    </source>
</evidence>
<dbReference type="Proteomes" id="UP000222163">
    <property type="component" value="Unassembled WGS sequence"/>
</dbReference>
<reference evidence="8" key="2">
    <citation type="submission" date="2017-10" db="EMBL/GenBank/DDBJ databases">
        <authorList>
            <person name="Enke T.N."/>
            <person name="Cordero O.X."/>
        </authorList>
    </citation>
    <scope>NUCLEOTIDE SEQUENCE</scope>
    <source>
        <strain evidence="8">4G03</strain>
    </source>
</reference>
<evidence type="ECO:0000313" key="9">
    <source>
        <dbReference type="Proteomes" id="UP000222163"/>
    </source>
</evidence>
<name>A0A2G1BT99_9FLAO</name>
<dbReference type="InterPro" id="IPR034457">
    <property type="entry name" value="Organic_radical-activating"/>
</dbReference>
<keyword evidence="6" id="KW-0411">Iron-sulfur</keyword>
<dbReference type="PANTHER" id="PTHR30352">
    <property type="entry name" value="PYRUVATE FORMATE-LYASE-ACTIVATING ENZYME"/>
    <property type="match status" value="1"/>
</dbReference>
<reference evidence="8 9" key="1">
    <citation type="journal article" date="2016" name="Nat. Commun.">
        <title>Microbial interactions lead to rapid micro-scale successions on model marine particles.</title>
        <authorList>
            <person name="Datta M.S."/>
            <person name="Sliwerska E."/>
            <person name="Gore J."/>
            <person name="Polz M.F."/>
            <person name="Cordero O.X."/>
        </authorList>
    </citation>
    <scope>NUCLEOTIDE SEQUENCE [LARGE SCALE GENOMIC DNA]</scope>
    <source>
        <strain evidence="8 9">4G03</strain>
    </source>
</reference>
<gene>
    <name evidence="8" type="ORF">CSC81_11640</name>
    <name evidence="7" type="ORF">Q8W23_14965</name>
</gene>
<dbReference type="InterPro" id="IPR013785">
    <property type="entry name" value="Aldolase_TIM"/>
</dbReference>
<dbReference type="PANTHER" id="PTHR30352:SF2">
    <property type="entry name" value="ANAEROBIC RIBONUCLEOSIDE-TRIPHOSPHATE REDUCTASE-ACTIVATING PROTEIN"/>
    <property type="match status" value="1"/>
</dbReference>
<evidence type="ECO:0000256" key="5">
    <source>
        <dbReference type="ARBA" id="ARBA00023004"/>
    </source>
</evidence>
<accession>A0A2G1BT99</accession>
<comment type="cofactor">
    <cofactor evidence="1">
        <name>[4Fe-4S] cluster</name>
        <dbReference type="ChEBI" id="CHEBI:49883"/>
    </cofactor>
</comment>
<dbReference type="GO" id="GO:0051539">
    <property type="term" value="F:4 iron, 4 sulfur cluster binding"/>
    <property type="evidence" value="ECO:0007669"/>
    <property type="project" value="UniProtKB-KW"/>
</dbReference>
<keyword evidence="2" id="KW-0004">4Fe-4S</keyword>
<dbReference type="EMBL" id="PDUU01000009">
    <property type="protein sequence ID" value="PHN97059.1"/>
    <property type="molecule type" value="Genomic_DNA"/>
</dbReference>
<dbReference type="InterPro" id="IPR007197">
    <property type="entry name" value="rSAM"/>
</dbReference>
<dbReference type="RefSeq" id="WP_099215917.1">
    <property type="nucleotide sequence ID" value="NZ_JAUYVU010000015.1"/>
</dbReference>
<dbReference type="EMBL" id="JAUYVU010000015">
    <property type="protein sequence ID" value="MDP2542775.1"/>
    <property type="molecule type" value="Genomic_DNA"/>
</dbReference>
<protein>
    <submittedName>
        <fullName evidence="7">4Fe-4S single cluster domain-containing protein</fullName>
    </submittedName>
    <submittedName>
        <fullName evidence="8">Radical SAM protein</fullName>
    </submittedName>
</protein>
<dbReference type="Gene3D" id="3.20.20.70">
    <property type="entry name" value="Aldolase class I"/>
    <property type="match status" value="1"/>
</dbReference>
<keyword evidence="10" id="KW-1185">Reference proteome</keyword>
<dbReference type="AlphaFoldDB" id="A0A2G1BT99"/>
<keyword evidence="3" id="KW-0949">S-adenosyl-L-methionine</keyword>
<reference evidence="7 10" key="3">
    <citation type="submission" date="2023-07" db="EMBL/GenBank/DDBJ databases">
        <title>Genome content predicts the carbon catabolic preferences of heterotrophic bacteria.</title>
        <authorList>
            <person name="Gralka M."/>
        </authorList>
    </citation>
    <scope>NUCLEOTIDE SEQUENCE [LARGE SCALE GENOMIC DNA]</scope>
    <source>
        <strain evidence="7 10">4G03</strain>
    </source>
</reference>